<reference evidence="3 4" key="1">
    <citation type="submission" date="2018-01" db="EMBL/GenBank/DDBJ databases">
        <title>Whole genome sequencing of Histamine producing bacteria.</title>
        <authorList>
            <person name="Butler K."/>
        </authorList>
    </citation>
    <scope>NUCLEOTIDE SEQUENCE [LARGE SCALE GENOMIC DNA]</scope>
    <source>
        <strain evidence="3 4">JCM 12947</strain>
    </source>
</reference>
<proteinExistence type="predicted"/>
<gene>
    <name evidence="3" type="ORF">C9J12_25040</name>
</gene>
<dbReference type="Proteomes" id="UP000240987">
    <property type="component" value="Unassembled WGS sequence"/>
</dbReference>
<dbReference type="EMBL" id="PYMJ01000039">
    <property type="protein sequence ID" value="PSU44940.1"/>
    <property type="molecule type" value="Genomic_DNA"/>
</dbReference>
<feature type="domain" description="Peptidase C39" evidence="2">
    <location>
        <begin position="45"/>
        <end position="177"/>
    </location>
</feature>
<dbReference type="AlphaFoldDB" id="A0A2T3J830"/>
<evidence type="ECO:0000256" key="1">
    <source>
        <dbReference type="SAM" id="SignalP"/>
    </source>
</evidence>
<evidence type="ECO:0000313" key="3">
    <source>
        <dbReference type="EMBL" id="PSU44940.1"/>
    </source>
</evidence>
<sequence length="224" mass="24984">MKTSLLIIAGFFLSSSVFALDYFPSRGAYNVKVKSYQEKVFGDVQRQQYDFSCGSAAVASLLTYHYGLETSENSVFEYMFKYGDKEKIEQQGFSMLDMKKYLEAQGLTANGYKLPLMKLKKLGVPGITIVNFDGYMHFVVIKGMNSSQVILGDPSRGTLTMDIDDFEAGYKGLVLLVKNNVKVGKESFIKQENYSIYTPSPVSEAVIRESLATFSITLPGANDY</sequence>
<dbReference type="GO" id="GO:0005524">
    <property type="term" value="F:ATP binding"/>
    <property type="evidence" value="ECO:0007669"/>
    <property type="project" value="InterPro"/>
</dbReference>
<feature type="signal peptide" evidence="1">
    <location>
        <begin position="1"/>
        <end position="19"/>
    </location>
</feature>
<evidence type="ECO:0000313" key="4">
    <source>
        <dbReference type="Proteomes" id="UP000240987"/>
    </source>
</evidence>
<accession>A0A2T3J830</accession>
<dbReference type="RefSeq" id="WP_011220521.1">
    <property type="nucleotide sequence ID" value="NZ_PYMJ01000039.1"/>
</dbReference>
<dbReference type="Pfam" id="PF03412">
    <property type="entry name" value="Peptidase_C39"/>
    <property type="match status" value="1"/>
</dbReference>
<dbReference type="OrthoDB" id="13401at2"/>
<keyword evidence="1" id="KW-0732">Signal</keyword>
<keyword evidence="4" id="KW-1185">Reference proteome</keyword>
<protein>
    <submittedName>
        <fullName evidence="3">Bacteriocin resistance protein</fullName>
    </submittedName>
</protein>
<dbReference type="InterPro" id="IPR005074">
    <property type="entry name" value="Peptidase_C39"/>
</dbReference>
<feature type="chain" id="PRO_5015399906" evidence="1">
    <location>
        <begin position="20"/>
        <end position="224"/>
    </location>
</feature>
<name>A0A2T3J830_9GAMM</name>
<comment type="caution">
    <text evidence="3">The sequence shown here is derived from an EMBL/GenBank/DDBJ whole genome shotgun (WGS) entry which is preliminary data.</text>
</comment>
<dbReference type="GO" id="GO:0008233">
    <property type="term" value="F:peptidase activity"/>
    <property type="evidence" value="ECO:0007669"/>
    <property type="project" value="InterPro"/>
</dbReference>
<dbReference type="Gene3D" id="3.90.70.10">
    <property type="entry name" value="Cysteine proteinases"/>
    <property type="match status" value="1"/>
</dbReference>
<dbReference type="PROSITE" id="PS50990">
    <property type="entry name" value="PEPTIDASE_C39"/>
    <property type="match status" value="1"/>
</dbReference>
<dbReference type="GO" id="GO:0016020">
    <property type="term" value="C:membrane"/>
    <property type="evidence" value="ECO:0007669"/>
    <property type="project" value="InterPro"/>
</dbReference>
<dbReference type="CDD" id="cd02423">
    <property type="entry name" value="Peptidase_C39G"/>
    <property type="match status" value="1"/>
</dbReference>
<dbReference type="GO" id="GO:0006508">
    <property type="term" value="P:proteolysis"/>
    <property type="evidence" value="ECO:0007669"/>
    <property type="project" value="InterPro"/>
</dbReference>
<organism evidence="3 4">
    <name type="scientific">Photobacterium frigidiphilum</name>
    <dbReference type="NCBI Taxonomy" id="264736"/>
    <lineage>
        <taxon>Bacteria</taxon>
        <taxon>Pseudomonadati</taxon>
        <taxon>Pseudomonadota</taxon>
        <taxon>Gammaproteobacteria</taxon>
        <taxon>Vibrionales</taxon>
        <taxon>Vibrionaceae</taxon>
        <taxon>Photobacterium</taxon>
    </lineage>
</organism>
<evidence type="ECO:0000259" key="2">
    <source>
        <dbReference type="PROSITE" id="PS50990"/>
    </source>
</evidence>